<proteinExistence type="inferred from homology"/>
<dbReference type="Pfam" id="PF02321">
    <property type="entry name" value="OEP"/>
    <property type="match status" value="2"/>
</dbReference>
<dbReference type="PANTHER" id="PTHR30203">
    <property type="entry name" value="OUTER MEMBRANE CATION EFFLUX PROTEIN"/>
    <property type="match status" value="1"/>
</dbReference>
<dbReference type="STRING" id="28084.Lche_2950"/>
<evidence type="ECO:0000256" key="3">
    <source>
        <dbReference type="SAM" id="Phobius"/>
    </source>
</evidence>
<accession>A0A0W0SC32</accession>
<keyword evidence="2 3" id="KW-0812">Transmembrane</keyword>
<reference evidence="4 5" key="1">
    <citation type="submission" date="2015-11" db="EMBL/GenBank/DDBJ databases">
        <title>Genomic analysis of 38 Legionella species identifies large and diverse effector repertoires.</title>
        <authorList>
            <person name="Burstein D."/>
            <person name="Amaro F."/>
            <person name="Zusman T."/>
            <person name="Lifshitz Z."/>
            <person name="Cohen O."/>
            <person name="Gilbert J.A."/>
            <person name="Pupko T."/>
            <person name="Shuman H.A."/>
            <person name="Segal G."/>
        </authorList>
    </citation>
    <scope>NUCLEOTIDE SEQUENCE [LARGE SCALE GENOMIC DNA]</scope>
    <source>
        <strain evidence="4 5">ORW</strain>
    </source>
</reference>
<comment type="similarity">
    <text evidence="1 2">Belongs to the outer membrane factor (OMF) (TC 1.B.17) family.</text>
</comment>
<dbReference type="Gene3D" id="1.20.1600.10">
    <property type="entry name" value="Outer membrane efflux proteins (OEP)"/>
    <property type="match status" value="1"/>
</dbReference>
<protein>
    <submittedName>
        <fullName evidence="4">Outer membrane efflux protein</fullName>
    </submittedName>
</protein>
<dbReference type="AlphaFoldDB" id="A0A0W0SC32"/>
<dbReference type="PROSITE" id="PS51257">
    <property type="entry name" value="PROKAR_LIPOPROTEIN"/>
    <property type="match status" value="1"/>
</dbReference>
<dbReference type="InterPro" id="IPR003423">
    <property type="entry name" value="OMP_efflux"/>
</dbReference>
<dbReference type="InterPro" id="IPR010131">
    <property type="entry name" value="MdtP/NodT-like"/>
</dbReference>
<dbReference type="PATRIC" id="fig|28084.5.peg.3203"/>
<dbReference type="Proteomes" id="UP000054921">
    <property type="component" value="Unassembled WGS sequence"/>
</dbReference>
<organism evidence="4 5">
    <name type="scientific">Legionella cherrii</name>
    <dbReference type="NCBI Taxonomy" id="28084"/>
    <lineage>
        <taxon>Bacteria</taxon>
        <taxon>Pseudomonadati</taxon>
        <taxon>Pseudomonadota</taxon>
        <taxon>Gammaproteobacteria</taxon>
        <taxon>Legionellales</taxon>
        <taxon>Legionellaceae</taxon>
        <taxon>Legionella</taxon>
    </lineage>
</organism>
<keyword evidence="2" id="KW-1134">Transmembrane beta strand</keyword>
<evidence type="ECO:0000313" key="4">
    <source>
        <dbReference type="EMBL" id="KTC80930.1"/>
    </source>
</evidence>
<sequence>MENSLDREILALMLKIFTFVACLLLSACFMVGPNYKEPKKPVAAHWPIRDASVKEAPFKTIKWWQVFHDPVLTSLINQGYHNNLSVQIAGVRVLQTRALLAQSVGLLYPQQQAATGNFTYYEIGGGELQTILPSTFETASLGFTANWEIDFWGKYRRAIQANDATFLSSLAAYDNALVTLTADVASTYIQIRTYEAQIKVTKANIVVQREGLKIAKARYNAGQTNLIDVEQAQTELSQTEASLPPLVNSLEQQRNAMALLLGTVPNGVDGQLRKSKGIPKAPSTIAVGIPKETLARRPDIHQARLDAIAQSAKIGATKANLFPSFSLNGTFVFSSNNIGSNSLADLFNWSNRAITAGPTLTWPILNYGQITNAVRAQDAVFQQSVLNYVNLVLKAQQEVQNNITAYIEAKKAERSLTRANAAAIKTLKLAIIRYINGETDFTPVLNAEQQQLSVQTSLVNAQANIPQALVALYRALGGGWEIRGTHDVVPQQIKAEMAARTNWGTLLKQQNHEAPRTKKERIKELYLPKW</sequence>
<keyword evidence="2" id="KW-0449">Lipoprotein</keyword>
<dbReference type="PANTHER" id="PTHR30203:SF31">
    <property type="entry name" value="RND EFFLUX SYSTEM, OUTER MEMBRANE LIPOPROTEIN, NODT"/>
    <property type="match status" value="1"/>
</dbReference>
<evidence type="ECO:0000313" key="5">
    <source>
        <dbReference type="Proteomes" id="UP000054921"/>
    </source>
</evidence>
<keyword evidence="3" id="KW-1133">Transmembrane helix</keyword>
<dbReference type="Gene3D" id="2.20.200.10">
    <property type="entry name" value="Outer membrane efflux proteins (OEP)"/>
    <property type="match status" value="1"/>
</dbReference>
<dbReference type="GO" id="GO:0009279">
    <property type="term" value="C:cell outer membrane"/>
    <property type="evidence" value="ECO:0007669"/>
    <property type="project" value="UniProtKB-SubCell"/>
</dbReference>
<feature type="transmembrane region" description="Helical" evidence="3">
    <location>
        <begin position="12"/>
        <end position="32"/>
    </location>
</feature>
<evidence type="ECO:0000256" key="2">
    <source>
        <dbReference type="RuleBase" id="RU362097"/>
    </source>
</evidence>
<dbReference type="SUPFAM" id="SSF56954">
    <property type="entry name" value="Outer membrane efflux proteins (OEP)"/>
    <property type="match status" value="1"/>
</dbReference>
<keyword evidence="2" id="KW-0564">Palmitate</keyword>
<comment type="subcellular location">
    <subcellularLocation>
        <location evidence="2">Cell outer membrane</location>
        <topology evidence="2">Lipid-anchor</topology>
    </subcellularLocation>
</comment>
<dbReference type="GO" id="GO:0015562">
    <property type="term" value="F:efflux transmembrane transporter activity"/>
    <property type="evidence" value="ECO:0007669"/>
    <property type="project" value="InterPro"/>
</dbReference>
<evidence type="ECO:0000256" key="1">
    <source>
        <dbReference type="ARBA" id="ARBA00007613"/>
    </source>
</evidence>
<name>A0A0W0SC32_9GAMM</name>
<dbReference type="EMBL" id="LNXW01000013">
    <property type="protein sequence ID" value="KTC80930.1"/>
    <property type="molecule type" value="Genomic_DNA"/>
</dbReference>
<gene>
    <name evidence="4" type="primary">lprN</name>
    <name evidence="4" type="ORF">Lche_2950</name>
</gene>
<keyword evidence="2 3" id="KW-0472">Membrane</keyword>
<dbReference type="NCBIfam" id="TIGR01845">
    <property type="entry name" value="outer_NodT"/>
    <property type="match status" value="1"/>
</dbReference>
<comment type="caution">
    <text evidence="4">The sequence shown here is derived from an EMBL/GenBank/DDBJ whole genome shotgun (WGS) entry which is preliminary data.</text>
</comment>